<evidence type="ECO:0000256" key="1">
    <source>
        <dbReference type="SAM" id="SignalP"/>
    </source>
</evidence>
<dbReference type="Proteomes" id="UP001184853">
    <property type="component" value="Unassembled WGS sequence"/>
</dbReference>
<evidence type="ECO:0000313" key="3">
    <source>
        <dbReference type="Proteomes" id="UP001184853"/>
    </source>
</evidence>
<feature type="chain" id="PRO_5045410114" description="Outer membrane protein with beta-barrel domain" evidence="1">
    <location>
        <begin position="20"/>
        <end position="364"/>
    </location>
</feature>
<sequence>MKTKFALMTAVMAFSYTFAQEKPLSAELNSYSKKVDSIVVSEKTKMNVELDEVDKNYQENKITSDEKQKQSTEIAARYEKIINEKVNAQQNDLEIATKEIVKNAVLGKNDTIQNHGKNEVQLGFNGIKMKVNGEKKEPKDYLHSWDFNISFIGANLTSKDEPFRFYSKASDVRTTVYNSYSIALRYEDQLGGFGSPVFYRIGLGMRSDNFRPKYNQVFSQEEKTLVVKDFTKGNLRDTRLSSTYIYIPADLRFVLNPKYIEHNGVKYLDNKQPQLNIIAGVYAGVRAGSVIYNKYSTEYTKRVVERERVMYGMNDIIFGAKLGIGYRGFNLFVQKDLTPTFNDNAQLKKKYGLQIGIEIANVNF</sequence>
<reference evidence="2 3" key="1">
    <citation type="submission" date="2023-07" db="EMBL/GenBank/DDBJ databases">
        <title>Sorghum-associated microbial communities from plants grown in Nebraska, USA.</title>
        <authorList>
            <person name="Schachtman D."/>
        </authorList>
    </citation>
    <scope>NUCLEOTIDE SEQUENCE [LARGE SCALE GENOMIC DNA]</scope>
    <source>
        <strain evidence="2 3">DS1709</strain>
    </source>
</reference>
<evidence type="ECO:0008006" key="4">
    <source>
        <dbReference type="Google" id="ProtNLM"/>
    </source>
</evidence>
<dbReference type="EMBL" id="JAVDQS010000002">
    <property type="protein sequence ID" value="MDR6404371.1"/>
    <property type="molecule type" value="Genomic_DNA"/>
</dbReference>
<evidence type="ECO:0000313" key="2">
    <source>
        <dbReference type="EMBL" id="MDR6404371.1"/>
    </source>
</evidence>
<organism evidence="2 3">
    <name type="scientific">Chryseobacterium geocarposphaerae</name>
    <dbReference type="NCBI Taxonomy" id="1416776"/>
    <lineage>
        <taxon>Bacteria</taxon>
        <taxon>Pseudomonadati</taxon>
        <taxon>Bacteroidota</taxon>
        <taxon>Flavobacteriia</taxon>
        <taxon>Flavobacteriales</taxon>
        <taxon>Weeksellaceae</taxon>
        <taxon>Chryseobacterium group</taxon>
        <taxon>Chryseobacterium</taxon>
    </lineage>
</organism>
<protein>
    <recommendedName>
        <fullName evidence="4">Outer membrane protein with beta-barrel domain</fullName>
    </recommendedName>
</protein>
<proteinExistence type="predicted"/>
<comment type="caution">
    <text evidence="2">The sequence shown here is derived from an EMBL/GenBank/DDBJ whole genome shotgun (WGS) entry which is preliminary data.</text>
</comment>
<name>A0ABU1LCD1_9FLAO</name>
<dbReference type="RefSeq" id="WP_147296997.1">
    <property type="nucleotide sequence ID" value="NZ_JAVDQS010000002.1"/>
</dbReference>
<gene>
    <name evidence="2" type="ORF">J2781_001286</name>
</gene>
<keyword evidence="1" id="KW-0732">Signal</keyword>
<accession>A0ABU1LCD1</accession>
<keyword evidence="3" id="KW-1185">Reference proteome</keyword>
<feature type="signal peptide" evidence="1">
    <location>
        <begin position="1"/>
        <end position="19"/>
    </location>
</feature>